<keyword evidence="2" id="KW-1185">Reference proteome</keyword>
<organism evidence="1 2">
    <name type="scientific">Pengzhenrongella frigida</name>
    <dbReference type="NCBI Taxonomy" id="1259133"/>
    <lineage>
        <taxon>Bacteria</taxon>
        <taxon>Bacillati</taxon>
        <taxon>Actinomycetota</taxon>
        <taxon>Actinomycetes</taxon>
        <taxon>Micrococcales</taxon>
        <taxon>Pengzhenrongella</taxon>
    </lineage>
</organism>
<evidence type="ECO:0000313" key="2">
    <source>
        <dbReference type="Proteomes" id="UP000293764"/>
    </source>
</evidence>
<proteinExistence type="predicted"/>
<sequence>MWIDDAGVLNTVALPDPTAPMTSGFRDGLDVLIAERRTDLRTTLDLAEERAFDSDWSNLPKDDVYVAPRLRLGFYGAP</sequence>
<protein>
    <submittedName>
        <fullName evidence="1">Uncharacterized protein</fullName>
    </submittedName>
</protein>
<accession>A0A4Q5MV32</accession>
<comment type="caution">
    <text evidence="1">The sequence shown here is derived from an EMBL/GenBank/DDBJ whole genome shotgun (WGS) entry which is preliminary data.</text>
</comment>
<reference evidence="1 2" key="1">
    <citation type="submission" date="2019-01" db="EMBL/GenBank/DDBJ databases">
        <title>Novel species of Cellulomonas.</title>
        <authorList>
            <person name="Liu Q."/>
            <person name="Xin Y.-H."/>
        </authorList>
    </citation>
    <scope>NUCLEOTIDE SEQUENCE [LARGE SCALE GENOMIC DNA]</scope>
    <source>
        <strain evidence="1 2">HLT2-17</strain>
    </source>
</reference>
<dbReference type="Proteomes" id="UP000293764">
    <property type="component" value="Unassembled WGS sequence"/>
</dbReference>
<gene>
    <name evidence="1" type="ORF">EUA98_19180</name>
</gene>
<dbReference type="AlphaFoldDB" id="A0A4Q5MV32"/>
<name>A0A4Q5MV32_9MICO</name>
<dbReference type="OrthoDB" id="5155317at2"/>
<dbReference type="RefSeq" id="WP_130104286.1">
    <property type="nucleotide sequence ID" value="NZ_SDWW01000087.1"/>
</dbReference>
<evidence type="ECO:0000313" key="1">
    <source>
        <dbReference type="EMBL" id="RYV49360.1"/>
    </source>
</evidence>
<dbReference type="EMBL" id="SDWW01000087">
    <property type="protein sequence ID" value="RYV49360.1"/>
    <property type="molecule type" value="Genomic_DNA"/>
</dbReference>